<feature type="compositionally biased region" description="Polar residues" evidence="7">
    <location>
        <begin position="608"/>
        <end position="622"/>
    </location>
</feature>
<feature type="region of interest" description="Disordered" evidence="7">
    <location>
        <begin position="423"/>
        <end position="758"/>
    </location>
</feature>
<dbReference type="Pfam" id="PF23085">
    <property type="entry name" value="RRM_PARP14_3"/>
    <property type="match status" value="2"/>
</dbReference>
<dbReference type="Gene3D" id="3.90.228.10">
    <property type="match status" value="1"/>
</dbReference>
<name>A0ABD0KJN1_9CAEN</name>
<dbReference type="SUPFAM" id="SSF56399">
    <property type="entry name" value="ADP-ribosylation"/>
    <property type="match status" value="1"/>
</dbReference>
<accession>A0ABD0KJN1</accession>
<keyword evidence="2 6" id="KW-0328">Glycosyltransferase</keyword>
<dbReference type="InterPro" id="IPR000504">
    <property type="entry name" value="RRM_dom"/>
</dbReference>
<dbReference type="PROSITE" id="PS50918">
    <property type="entry name" value="WWE"/>
    <property type="match status" value="1"/>
</dbReference>
<dbReference type="GO" id="GO:0003950">
    <property type="term" value="F:NAD+ poly-ADP-ribosyltransferase activity"/>
    <property type="evidence" value="ECO:0007669"/>
    <property type="project" value="UniProtKB-UniRule"/>
</dbReference>
<feature type="compositionally biased region" description="Basic and acidic residues" evidence="7">
    <location>
        <begin position="496"/>
        <end position="515"/>
    </location>
</feature>
<keyword evidence="3 6" id="KW-0808">Transferase</keyword>
<dbReference type="SUPFAM" id="SSF54928">
    <property type="entry name" value="RNA-binding domain, RBD"/>
    <property type="match status" value="1"/>
</dbReference>
<dbReference type="InterPro" id="IPR004170">
    <property type="entry name" value="WWE_dom"/>
</dbReference>
<evidence type="ECO:0000256" key="3">
    <source>
        <dbReference type="ARBA" id="ARBA00022679"/>
    </source>
</evidence>
<dbReference type="PROSITE" id="PS51059">
    <property type="entry name" value="PARP_CATALYTIC"/>
    <property type="match status" value="1"/>
</dbReference>
<reference evidence="10 11" key="1">
    <citation type="journal article" date="2023" name="Sci. Data">
        <title>Genome assembly of the Korean intertidal mud-creeper Batillaria attramentaria.</title>
        <authorList>
            <person name="Patra A.K."/>
            <person name="Ho P.T."/>
            <person name="Jun S."/>
            <person name="Lee S.J."/>
            <person name="Kim Y."/>
            <person name="Won Y.J."/>
        </authorList>
    </citation>
    <scope>NUCLEOTIDE SEQUENCE [LARGE SCALE GENOMIC DNA]</scope>
    <source>
        <strain evidence="10">Wonlab-2016</strain>
    </source>
</reference>
<dbReference type="Pfam" id="PF00644">
    <property type="entry name" value="PARP"/>
    <property type="match status" value="1"/>
</dbReference>
<feature type="compositionally biased region" description="Polar residues" evidence="7">
    <location>
        <begin position="689"/>
        <end position="725"/>
    </location>
</feature>
<feature type="compositionally biased region" description="Polar residues" evidence="7">
    <location>
        <begin position="202"/>
        <end position="219"/>
    </location>
</feature>
<feature type="compositionally biased region" description="Polar residues" evidence="7">
    <location>
        <begin position="525"/>
        <end position="557"/>
    </location>
</feature>
<evidence type="ECO:0000256" key="7">
    <source>
        <dbReference type="SAM" id="MobiDB-lite"/>
    </source>
</evidence>
<evidence type="ECO:0000256" key="1">
    <source>
        <dbReference type="ARBA" id="ARBA00004123"/>
    </source>
</evidence>
<proteinExistence type="predicted"/>
<evidence type="ECO:0000313" key="10">
    <source>
        <dbReference type="EMBL" id="KAK7487207.1"/>
    </source>
</evidence>
<organism evidence="10 11">
    <name type="scientific">Batillaria attramentaria</name>
    <dbReference type="NCBI Taxonomy" id="370345"/>
    <lineage>
        <taxon>Eukaryota</taxon>
        <taxon>Metazoa</taxon>
        <taxon>Spiralia</taxon>
        <taxon>Lophotrochozoa</taxon>
        <taxon>Mollusca</taxon>
        <taxon>Gastropoda</taxon>
        <taxon>Caenogastropoda</taxon>
        <taxon>Sorbeoconcha</taxon>
        <taxon>Cerithioidea</taxon>
        <taxon>Batillariidae</taxon>
        <taxon>Batillaria</taxon>
    </lineage>
</organism>
<dbReference type="FunFam" id="3.90.228.10:FF:000008">
    <property type="entry name" value="Poly [ADP-ribose] polymerase"/>
    <property type="match status" value="1"/>
</dbReference>
<dbReference type="GO" id="GO:0005634">
    <property type="term" value="C:nucleus"/>
    <property type="evidence" value="ECO:0007669"/>
    <property type="project" value="UniProtKB-SubCell"/>
</dbReference>
<feature type="compositionally biased region" description="Polar residues" evidence="7">
    <location>
        <begin position="264"/>
        <end position="273"/>
    </location>
</feature>
<evidence type="ECO:0000259" key="9">
    <source>
        <dbReference type="PROSITE" id="PS51059"/>
    </source>
</evidence>
<dbReference type="InterPro" id="IPR012317">
    <property type="entry name" value="Poly(ADP-ribose)pol_cat_dom"/>
</dbReference>
<dbReference type="InterPro" id="IPR035979">
    <property type="entry name" value="RBD_domain_sf"/>
</dbReference>
<sequence length="1926" mass="213092">MASRCVCVEGFPPASHVKFVAGCVRRIVGASVTRLSPVTLQPFKIYPPQPAWIVQLASDCERDERLPDGMISNVVYKGTQLRLKFTYPAPDLIPHSDMWIVIYLALSEGNSLPNHSSSAKKIRGIYSMSAPESYTQYWSCIPNVHPMCVPFQLNDCTFHGQTPTPSTGHGCLVYPQHPQIPVTAEFPGPKPGESIPAAKHLTYSSSGNDKSSPETQKMPPNSPSPYAKPGQGHEVREPPPVPRPVDQSADRCPDDPPSCHLSEVSFQNSQISTPNPPAVYPAEHVSYPGLGSAPSGQERGNPEHEGGLAGQHGAYPQTGGYPGHFGGYSAQPVGYPGKRGDCSGPQGSYPQQNAGCSVLHGESPVQPIQYPEEGRNYPGQHIGYPEQQAALPGQYGGYPFQQAGYPQQPVWYYGQHTKYPGEQASYPGLHERYPGQHEGYPGQLEGYPGQTKGHPEQPAWGGAASGQRYPVQRQVYPEQHDRFPKPSANKHQGTTKPEKSSAKIHDQTPPKEGRSIPKNPKQKSVVETSSGRQSRTPETNSNQNHSEAGSRMDQSLQKGHFVDTKSGSPDRAAQGRPSSDRLIYPGQGFPSYPGKPISHPQSYPVAVLQNTHQTYPQHQSRFSEPPPPYPGTAAGTAGQHQGFPGPYPSYPSHSAQPAGYPSQPTGGSDQHFGVLGPSQYSNPYEHLVSDSSAGQSVQQPERFCTQNHPGKTSVSPRMHSPMQQPDSKHGHHMKCQSEDGTKEPDSANPGEMPGVDSKGALRIVEVRVGQNPKSQEIYEYYFENPRYGGGDVENVDVDRQNGVVYVTFMDPEGKTTYPDKLLFHNVSDTTTKEHLNTFVELVSGLEPVEILYSDEPGVVLITFKDEPDFIKVQNKCSERPLDGRKLSVSKVPISKCLLIENLSPVTSEDSVVLYFENKRSLGGPVDKCVMLPVDDEEEDEGESMSRKCLLYFADHEGGVADPSVFPIPKPLILREVDSFKIMFIRQSIAASNAFKQQLFKTHAQFSFVGDTIQLECTLTSDVPNCRVLAKSWSADVQRVVMKYMGQIEAHQVEVMQQIWPTVESCITNNNGFQLDDAVTIPVPNKAIFVVIGMPHAAKDLKRKVREEVKVVEDEVERKKLEIRDTVTRLKPYQLRLLEAMSFPEQASSQHDGLSIEIDPQAITFQGQLGDVRDVQVLMYERLNCVQEEKITGMSNSKTALLGSLQTSRYIADKLKAARLLAVWEAGQQGEVMVYSLSVDDLSSAVEAIQASLVEHNFDLSPESAKLLRSDSGQNLVQHLREAHLGMLLISASSDTRELTLTGTDQIMPSVTTELERFIEENTIYSQVVAFSPSRQRFLGAYWIHKLPLISSELTAHQVQISLREADAEMVVQGTEKGLQLAKERLRELHAKIVCRVEKVTDRTKLRFLHSDRGIRDVQLFERSNQCVISRLPENSELQIRACEGAEYDADRMSAEAKDKEGDWNQLPRGDLSRHMMQGQIKITLIDGEIAKETEFRHVQAQYSTVTAADNLPGPSVGPVSFGSVTINIIDGEIAKEKIPAETTLYIYAASEDNAQAVLNALDEAVMEKYIQKVVKDDILKAIGQDGTQRIKQTAEQRDVEVDQSTGCVVLDGLYSKVYEAQHDILDILRAAEIQRHKEATASMIASMVQWSFLEVTATGTQPFEYARRENHMIEAAYQKKEKTAEITDADGNVYIIDFNTMQEHPKNNPTDAVAVIRRDKTKANTDSSDTAFKLPKTWTSQNSSDTVSVVRLQPNSSEYKEVEKNFKKTVSNTVTAVDRIQNPLLYQQYAAKKSHLEKQNTGIQNEKTLWHGTAPDAIDNINRYGFNRSYCGKNATAYGQGVYFAVNSSYSANPTYSRPDASGNCFMYQCKVLVGHATRGNSGMRFLPTRTGPIVYDSAADNPSGPSMYIIFNDTQAYPEYLVTFR</sequence>
<dbReference type="InterPro" id="IPR052056">
    <property type="entry name" value="Mono-ARTD/PARP"/>
</dbReference>
<dbReference type="CDD" id="cd01439">
    <property type="entry name" value="TCCD_inducible_PARP_like"/>
    <property type="match status" value="1"/>
</dbReference>
<feature type="domain" description="WWE" evidence="8">
    <location>
        <begin position="1636"/>
        <end position="1718"/>
    </location>
</feature>
<dbReference type="PANTHER" id="PTHR14453:SF67">
    <property type="entry name" value="POLY [ADP-RIBOSE] POLYMERASE"/>
    <property type="match status" value="1"/>
</dbReference>
<comment type="caution">
    <text evidence="10">The sequence shown here is derived from an EMBL/GenBank/DDBJ whole genome shotgun (WGS) entry which is preliminary data.</text>
</comment>
<keyword evidence="4 6" id="KW-0520">NAD</keyword>
<evidence type="ECO:0000259" key="8">
    <source>
        <dbReference type="PROSITE" id="PS50918"/>
    </source>
</evidence>
<keyword evidence="5" id="KW-0539">Nucleus</keyword>
<dbReference type="SUPFAM" id="SSF117839">
    <property type="entry name" value="WWE domain"/>
    <property type="match status" value="1"/>
</dbReference>
<evidence type="ECO:0000313" key="11">
    <source>
        <dbReference type="Proteomes" id="UP001519460"/>
    </source>
</evidence>
<dbReference type="InterPro" id="IPR012677">
    <property type="entry name" value="Nucleotide-bd_a/b_plait_sf"/>
</dbReference>
<comment type="subcellular location">
    <subcellularLocation>
        <location evidence="1">Nucleus</location>
    </subcellularLocation>
</comment>
<protein>
    <recommendedName>
        <fullName evidence="6">Poly [ADP-ribose] polymerase</fullName>
        <shortName evidence="6">PARP</shortName>
        <ecNumber evidence="6">2.4.2.-</ecNumber>
    </recommendedName>
</protein>
<keyword evidence="11" id="KW-1185">Reference proteome</keyword>
<dbReference type="EC" id="2.4.2.-" evidence="6"/>
<feature type="region of interest" description="Disordered" evidence="7">
    <location>
        <begin position="182"/>
        <end position="336"/>
    </location>
</feature>
<feature type="compositionally biased region" description="Basic and acidic residues" evidence="7">
    <location>
        <begin position="735"/>
        <end position="745"/>
    </location>
</feature>
<dbReference type="Gene3D" id="3.30.720.50">
    <property type="match status" value="1"/>
</dbReference>
<dbReference type="Proteomes" id="UP001519460">
    <property type="component" value="Unassembled WGS sequence"/>
</dbReference>
<evidence type="ECO:0000256" key="2">
    <source>
        <dbReference type="ARBA" id="ARBA00022676"/>
    </source>
</evidence>
<gene>
    <name evidence="10" type="ORF">BaRGS_00021559</name>
</gene>
<evidence type="ECO:0000256" key="4">
    <source>
        <dbReference type="ARBA" id="ARBA00023027"/>
    </source>
</evidence>
<feature type="domain" description="PARP catalytic" evidence="9">
    <location>
        <begin position="1734"/>
        <end position="1926"/>
    </location>
</feature>
<evidence type="ECO:0000256" key="6">
    <source>
        <dbReference type="RuleBase" id="RU362114"/>
    </source>
</evidence>
<dbReference type="CDD" id="cd00590">
    <property type="entry name" value="RRM_SF"/>
    <property type="match status" value="1"/>
</dbReference>
<dbReference type="PANTHER" id="PTHR14453">
    <property type="entry name" value="PARP/ZINC FINGER CCCH TYPE DOMAIN CONTAINING PROTEIN"/>
    <property type="match status" value="1"/>
</dbReference>
<dbReference type="Pfam" id="PF02825">
    <property type="entry name" value="WWE"/>
    <property type="match status" value="1"/>
</dbReference>
<dbReference type="EMBL" id="JACVVK020000168">
    <property type="protein sequence ID" value="KAK7487207.1"/>
    <property type="molecule type" value="Genomic_DNA"/>
</dbReference>
<dbReference type="InterPro" id="IPR037197">
    <property type="entry name" value="WWE_dom_sf"/>
</dbReference>
<dbReference type="SMART" id="SM00360">
    <property type="entry name" value="RRM"/>
    <property type="match status" value="1"/>
</dbReference>
<dbReference type="Gene3D" id="3.30.70.330">
    <property type="match status" value="2"/>
</dbReference>
<evidence type="ECO:0000256" key="5">
    <source>
        <dbReference type="ARBA" id="ARBA00023242"/>
    </source>
</evidence>